<dbReference type="STRING" id="233412.HD_1897"/>
<dbReference type="Proteomes" id="UP000001022">
    <property type="component" value="Chromosome"/>
</dbReference>
<organism evidence="1 2">
    <name type="scientific">Haemophilus ducreyi (strain 35000HP / ATCC 700724)</name>
    <dbReference type="NCBI Taxonomy" id="233412"/>
    <lineage>
        <taxon>Bacteria</taxon>
        <taxon>Pseudomonadati</taxon>
        <taxon>Pseudomonadota</taxon>
        <taxon>Gammaproteobacteria</taxon>
        <taxon>Pasteurellales</taxon>
        <taxon>Pasteurellaceae</taxon>
        <taxon>Haemophilus</taxon>
    </lineage>
</organism>
<dbReference type="KEGG" id="hdu:HD_1897"/>
<name>Q7VKK1_HAEDU</name>
<protein>
    <submittedName>
        <fullName evidence="1">Uncharacterized protein</fullName>
    </submittedName>
</protein>
<dbReference type="HOGENOM" id="CLU_3356484_0_0_6"/>
<reference evidence="2" key="1">
    <citation type="submission" date="2003-06" db="EMBL/GenBank/DDBJ databases">
        <title>The complete genome sequence of Haemophilus ducreyi.</title>
        <authorList>
            <person name="Munson R.S. Jr."/>
            <person name="Ray W.C."/>
            <person name="Mahairas G."/>
            <person name="Sabo P."/>
            <person name="Mungur R."/>
            <person name="Johnson L."/>
            <person name="Nguyen D."/>
            <person name="Wang J."/>
            <person name="Forst C."/>
            <person name="Hood L."/>
        </authorList>
    </citation>
    <scope>NUCLEOTIDE SEQUENCE [LARGE SCALE GENOMIC DNA]</scope>
    <source>
        <strain evidence="2">35000HP / ATCC 700724</strain>
    </source>
</reference>
<evidence type="ECO:0000313" key="2">
    <source>
        <dbReference type="Proteomes" id="UP000001022"/>
    </source>
</evidence>
<sequence length="36" mass="4299">MQNFVQNRPLFIAILLQVLYNNLPFNLPLKVGFFIY</sequence>
<gene>
    <name evidence="1" type="ordered locus">HD_1897</name>
</gene>
<keyword evidence="2" id="KW-1185">Reference proteome</keyword>
<dbReference type="EMBL" id="AE017143">
    <property type="protein sequence ID" value="AAP96626.1"/>
    <property type="molecule type" value="Genomic_DNA"/>
</dbReference>
<evidence type="ECO:0000313" key="1">
    <source>
        <dbReference type="EMBL" id="AAP96626.1"/>
    </source>
</evidence>
<dbReference type="AlphaFoldDB" id="Q7VKK1"/>
<proteinExistence type="predicted"/>
<accession>Q7VKK1</accession>